<dbReference type="EMBL" id="QUAL01000190">
    <property type="protein sequence ID" value="RIQ18232.1"/>
    <property type="molecule type" value="Genomic_DNA"/>
</dbReference>
<gene>
    <name evidence="1" type="ORF">DY240_21660</name>
</gene>
<reference evidence="1 2" key="1">
    <citation type="submission" date="2018-09" db="EMBL/GenBank/DDBJ databases">
        <title>Isolation, diversity and antifungal activity of actinobacteria from wheat.</title>
        <authorList>
            <person name="Han C."/>
        </authorList>
    </citation>
    <scope>NUCLEOTIDE SEQUENCE [LARGE SCALE GENOMIC DNA]</scope>
    <source>
        <strain evidence="1 2">NEAU-YY265</strain>
    </source>
</reference>
<name>A0A418KL32_9ACTN</name>
<sequence>MADLHLWWLAETLTCEYAGAVAADTVVRAVSSAARTLRRLDLSDDVFWELTEQMARRQLTDLLAHR</sequence>
<dbReference type="Proteomes" id="UP000284057">
    <property type="component" value="Unassembled WGS sequence"/>
</dbReference>
<proteinExistence type="predicted"/>
<dbReference type="AlphaFoldDB" id="A0A418KL32"/>
<dbReference type="RefSeq" id="WP_119661922.1">
    <property type="nucleotide sequence ID" value="NZ_QUAL01000190.1"/>
</dbReference>
<comment type="caution">
    <text evidence="1">The sequence shown here is derived from an EMBL/GenBank/DDBJ whole genome shotgun (WGS) entry which is preliminary data.</text>
</comment>
<organism evidence="1 2">
    <name type="scientific">Jiangella rhizosphaerae</name>
    <dbReference type="NCBI Taxonomy" id="2293569"/>
    <lineage>
        <taxon>Bacteria</taxon>
        <taxon>Bacillati</taxon>
        <taxon>Actinomycetota</taxon>
        <taxon>Actinomycetes</taxon>
        <taxon>Jiangellales</taxon>
        <taxon>Jiangellaceae</taxon>
        <taxon>Jiangella</taxon>
    </lineage>
</organism>
<evidence type="ECO:0000313" key="1">
    <source>
        <dbReference type="EMBL" id="RIQ18232.1"/>
    </source>
</evidence>
<keyword evidence="2" id="KW-1185">Reference proteome</keyword>
<protein>
    <submittedName>
        <fullName evidence="1">Uncharacterized protein</fullName>
    </submittedName>
</protein>
<evidence type="ECO:0000313" key="2">
    <source>
        <dbReference type="Proteomes" id="UP000284057"/>
    </source>
</evidence>
<accession>A0A418KL32</accession>